<feature type="compositionally biased region" description="Basic and acidic residues" evidence="1">
    <location>
        <begin position="213"/>
        <end position="222"/>
    </location>
</feature>
<dbReference type="InterPro" id="IPR009922">
    <property type="entry name" value="DUF1457"/>
</dbReference>
<feature type="region of interest" description="Disordered" evidence="1">
    <location>
        <begin position="184"/>
        <end position="240"/>
    </location>
</feature>
<dbReference type="Proteomes" id="UP000181897">
    <property type="component" value="Chromosome"/>
</dbReference>
<sequence>MDKLQHKTHNVVAMSEYQPQSGYAAIAQVEAYWEALRGARMVPKRSEIDPRGIEGALENAFIVERVAAGIARLRIAGSHLNDLMGMEVRGMPLTALFAPSSRQTVSKTIEEVFQAPGTATFHLVAPGTEGRPEGEARMILLPLKSDLGDVSRLLGCIVFKGTIGLAPRRFEVVRRSFSMLGPGIDMPPAPLPEPEPEPARPPVETPGFAAPETRFDSGDTTKRGKGNKRPPYLRLVKSED</sequence>
<evidence type="ECO:0000256" key="1">
    <source>
        <dbReference type="SAM" id="MobiDB-lite"/>
    </source>
</evidence>
<name>A0A1J0WGK4_9RHOB</name>
<dbReference type="Pfam" id="PF07310">
    <property type="entry name" value="PAS_5"/>
    <property type="match status" value="1"/>
</dbReference>
<accession>A0A1J0WGK4</accession>
<keyword evidence="3" id="KW-1185">Reference proteome</keyword>
<dbReference type="KEGG" id="suam:BOO69_08565"/>
<evidence type="ECO:0000313" key="2">
    <source>
        <dbReference type="EMBL" id="APE43461.1"/>
    </source>
</evidence>
<dbReference type="AlphaFoldDB" id="A0A1J0WGK4"/>
<feature type="compositionally biased region" description="Pro residues" evidence="1">
    <location>
        <begin position="185"/>
        <end position="204"/>
    </location>
</feature>
<dbReference type="EMBL" id="CP018076">
    <property type="protein sequence ID" value="APE43461.1"/>
    <property type="molecule type" value="Genomic_DNA"/>
</dbReference>
<organism evidence="2 3">
    <name type="scientific">Sulfitobacter alexandrii</name>
    <dbReference type="NCBI Taxonomy" id="1917485"/>
    <lineage>
        <taxon>Bacteria</taxon>
        <taxon>Pseudomonadati</taxon>
        <taxon>Pseudomonadota</taxon>
        <taxon>Alphaproteobacteria</taxon>
        <taxon>Rhodobacterales</taxon>
        <taxon>Roseobacteraceae</taxon>
        <taxon>Sulfitobacter</taxon>
    </lineage>
</organism>
<gene>
    <name evidence="2" type="ORF">BOO69_08565</name>
</gene>
<evidence type="ECO:0000313" key="3">
    <source>
        <dbReference type="Proteomes" id="UP000181897"/>
    </source>
</evidence>
<proteinExistence type="predicted"/>
<dbReference type="STRING" id="1917485.BOO69_08565"/>
<evidence type="ECO:0008006" key="4">
    <source>
        <dbReference type="Google" id="ProtNLM"/>
    </source>
</evidence>
<reference evidence="2 3" key="1">
    <citation type="submission" date="2016-11" db="EMBL/GenBank/DDBJ databases">
        <title>Complete genome sequence of Sulfitobacter sp. AM1-D1, a toxic bacteria associated with marine dinoflagellate Alexandrium minutum in East China Sea.</title>
        <authorList>
            <person name="Yang Q."/>
            <person name="Zhang X."/>
            <person name="Tian X."/>
        </authorList>
    </citation>
    <scope>NUCLEOTIDE SEQUENCE [LARGE SCALE GENOMIC DNA]</scope>
    <source>
        <strain evidence="2 3">AM1-D1</strain>
    </source>
</reference>
<protein>
    <recommendedName>
        <fullName evidence="4">PAS domain-containing protein</fullName>
    </recommendedName>
</protein>